<dbReference type="RefSeq" id="WP_207274261.1">
    <property type="nucleotide sequence ID" value="NZ_JAFMPK010000024.1"/>
</dbReference>
<evidence type="ECO:0008006" key="4">
    <source>
        <dbReference type="Google" id="ProtNLM"/>
    </source>
</evidence>
<protein>
    <recommendedName>
        <fullName evidence="4">Lipoprotein</fullName>
    </recommendedName>
</protein>
<feature type="compositionally biased region" description="Low complexity" evidence="1">
    <location>
        <begin position="68"/>
        <end position="80"/>
    </location>
</feature>
<proteinExistence type="predicted"/>
<name>A0ABS3I6M3_9MICO</name>
<sequence>MSNSFSAPLRVGAVALGLVALVAVGLVVAYGPGEGRWIQGALGASPTRSASPEPSPSVTPTAADTEEPSPAGSPSPSTAAQIKAKNIADAKASLVEYYAIQAKVANNGYQKWERDLGPFWGTQRAWQAMTSVYEQSRQDGIYTEGAAAVISMQARGYTPAKAGFEEVIVDACVDFSTVKTFDGEGNLIPRDASVPSRYVLTYKMRNQGGKGREWALISEARNQERAC</sequence>
<gene>
    <name evidence="2" type="ORF">J0911_04485</name>
</gene>
<comment type="caution">
    <text evidence="2">The sequence shown here is derived from an EMBL/GenBank/DDBJ whole genome shotgun (WGS) entry which is preliminary data.</text>
</comment>
<evidence type="ECO:0000313" key="2">
    <source>
        <dbReference type="EMBL" id="MBO0608281.1"/>
    </source>
</evidence>
<reference evidence="3" key="1">
    <citation type="submission" date="2023-07" db="EMBL/GenBank/DDBJ databases">
        <title>Myceligenerans salitolerans sp. nov., a halotolerant actinomycete isolated from a salt lake in Xinjiang, China.</title>
        <authorList>
            <person name="Guan T."/>
        </authorList>
    </citation>
    <scope>NUCLEOTIDE SEQUENCE [LARGE SCALE GENOMIC DNA]</scope>
    <source>
        <strain evidence="3">XHU 5031</strain>
    </source>
</reference>
<feature type="region of interest" description="Disordered" evidence="1">
    <location>
        <begin position="43"/>
        <end position="80"/>
    </location>
</feature>
<accession>A0ABS3I6M3</accession>
<dbReference type="Proteomes" id="UP000664617">
    <property type="component" value="Unassembled WGS sequence"/>
</dbReference>
<keyword evidence="3" id="KW-1185">Reference proteome</keyword>
<organism evidence="2 3">
    <name type="scientific">Myceligenerans salitolerans</name>
    <dbReference type="NCBI Taxonomy" id="1230528"/>
    <lineage>
        <taxon>Bacteria</taxon>
        <taxon>Bacillati</taxon>
        <taxon>Actinomycetota</taxon>
        <taxon>Actinomycetes</taxon>
        <taxon>Micrococcales</taxon>
        <taxon>Promicromonosporaceae</taxon>
        <taxon>Myceligenerans</taxon>
    </lineage>
</organism>
<evidence type="ECO:0000313" key="3">
    <source>
        <dbReference type="Proteomes" id="UP000664617"/>
    </source>
</evidence>
<evidence type="ECO:0000256" key="1">
    <source>
        <dbReference type="SAM" id="MobiDB-lite"/>
    </source>
</evidence>
<feature type="compositionally biased region" description="Polar residues" evidence="1">
    <location>
        <begin position="46"/>
        <end position="62"/>
    </location>
</feature>
<dbReference type="EMBL" id="JAFMPK010000024">
    <property type="protein sequence ID" value="MBO0608281.1"/>
    <property type="molecule type" value="Genomic_DNA"/>
</dbReference>